<dbReference type="EMBL" id="SRLO01000171">
    <property type="protein sequence ID" value="TNN69774.1"/>
    <property type="molecule type" value="Genomic_DNA"/>
</dbReference>
<organism evidence="1 2">
    <name type="scientific">Liparis tanakae</name>
    <name type="common">Tanaka's snailfish</name>
    <dbReference type="NCBI Taxonomy" id="230148"/>
    <lineage>
        <taxon>Eukaryota</taxon>
        <taxon>Metazoa</taxon>
        <taxon>Chordata</taxon>
        <taxon>Craniata</taxon>
        <taxon>Vertebrata</taxon>
        <taxon>Euteleostomi</taxon>
        <taxon>Actinopterygii</taxon>
        <taxon>Neopterygii</taxon>
        <taxon>Teleostei</taxon>
        <taxon>Neoteleostei</taxon>
        <taxon>Acanthomorphata</taxon>
        <taxon>Eupercaria</taxon>
        <taxon>Perciformes</taxon>
        <taxon>Cottioidei</taxon>
        <taxon>Cottales</taxon>
        <taxon>Liparidae</taxon>
        <taxon>Liparis</taxon>
    </lineage>
</organism>
<protein>
    <submittedName>
        <fullName evidence="1">Uncharacterized protein</fullName>
    </submittedName>
</protein>
<evidence type="ECO:0000313" key="2">
    <source>
        <dbReference type="Proteomes" id="UP000314294"/>
    </source>
</evidence>
<sequence length="153" mass="16711">MSLSTFMNVNTGTNTQLSPRETRLVSAVTFGLMEGSTPNSLEMVRTAVPFSSHSITHVTGSSFQWAPLWPWGEVEGFKRQRSGGDVAGGSFRLKRKANRKSNVSSPRSVTKHVHLMLVCKRAELNNASNLSTCSQGIKTKSKDVLADSETKPK</sequence>
<keyword evidence="2" id="KW-1185">Reference proteome</keyword>
<comment type="caution">
    <text evidence="1">The sequence shown here is derived from an EMBL/GenBank/DDBJ whole genome shotgun (WGS) entry which is preliminary data.</text>
</comment>
<name>A0A4Z2HXM1_9TELE</name>
<dbReference type="Proteomes" id="UP000314294">
    <property type="component" value="Unassembled WGS sequence"/>
</dbReference>
<dbReference type="AlphaFoldDB" id="A0A4Z2HXM1"/>
<reference evidence="1 2" key="1">
    <citation type="submission" date="2019-03" db="EMBL/GenBank/DDBJ databases">
        <title>First draft genome of Liparis tanakae, snailfish: a comprehensive survey of snailfish specific genes.</title>
        <authorList>
            <person name="Kim W."/>
            <person name="Song I."/>
            <person name="Jeong J.-H."/>
            <person name="Kim D."/>
            <person name="Kim S."/>
            <person name="Ryu S."/>
            <person name="Song J.Y."/>
            <person name="Lee S.K."/>
        </authorList>
    </citation>
    <scope>NUCLEOTIDE SEQUENCE [LARGE SCALE GENOMIC DNA]</scope>
    <source>
        <tissue evidence="1">Muscle</tissue>
    </source>
</reference>
<accession>A0A4Z2HXM1</accession>
<evidence type="ECO:0000313" key="1">
    <source>
        <dbReference type="EMBL" id="TNN69774.1"/>
    </source>
</evidence>
<gene>
    <name evidence="1" type="ORF">EYF80_020006</name>
</gene>
<proteinExistence type="predicted"/>